<dbReference type="Pfam" id="PF00891">
    <property type="entry name" value="Methyltransf_2"/>
    <property type="match status" value="1"/>
</dbReference>
<reference evidence="5 6" key="1">
    <citation type="submission" date="2018-05" db="EMBL/GenBank/DDBJ databases">
        <title>Genome sequencing and assembly of the regulated plant pathogen Lachnellula willkommii and related sister species for the development of diagnostic species identification markers.</title>
        <authorList>
            <person name="Giroux E."/>
            <person name="Bilodeau G."/>
        </authorList>
    </citation>
    <scope>NUCLEOTIDE SEQUENCE [LARGE SCALE GENOMIC DNA]</scope>
    <source>
        <strain evidence="5 6">CBS 268.59</strain>
    </source>
</reference>
<feature type="domain" description="O-methyltransferase C-terminal" evidence="4">
    <location>
        <begin position="204"/>
        <end position="394"/>
    </location>
</feature>
<feature type="non-terminal residue" evidence="5">
    <location>
        <position position="431"/>
    </location>
</feature>
<dbReference type="EMBL" id="QGMK01000559">
    <property type="protein sequence ID" value="TVY81049.1"/>
    <property type="molecule type" value="Genomic_DNA"/>
</dbReference>
<evidence type="ECO:0000313" key="6">
    <source>
        <dbReference type="Proteomes" id="UP000469558"/>
    </source>
</evidence>
<dbReference type="InterPro" id="IPR001077">
    <property type="entry name" value="COMT_C"/>
</dbReference>
<dbReference type="Gene3D" id="1.10.10.10">
    <property type="entry name" value="Winged helix-like DNA-binding domain superfamily/Winged helix DNA-binding domain"/>
    <property type="match status" value="1"/>
</dbReference>
<dbReference type="Gene3D" id="3.40.50.150">
    <property type="entry name" value="Vaccinia Virus protein VP39"/>
    <property type="match status" value="1"/>
</dbReference>
<protein>
    <submittedName>
        <fullName evidence="5">O-methyltransferase gsfB</fullName>
    </submittedName>
</protein>
<evidence type="ECO:0000256" key="3">
    <source>
        <dbReference type="ARBA" id="ARBA00022691"/>
    </source>
</evidence>
<dbReference type="Proteomes" id="UP000469558">
    <property type="component" value="Unassembled WGS sequence"/>
</dbReference>
<dbReference type="InterPro" id="IPR029063">
    <property type="entry name" value="SAM-dependent_MTases_sf"/>
</dbReference>
<dbReference type="PANTHER" id="PTHR43712">
    <property type="entry name" value="PUTATIVE (AFU_ORTHOLOGUE AFUA_4G14580)-RELATED"/>
    <property type="match status" value="1"/>
</dbReference>
<dbReference type="PANTHER" id="PTHR43712:SF12">
    <property type="entry name" value="STERIGMATOCYSTIN 8-O-METHYLTRANSFERASE"/>
    <property type="match status" value="1"/>
</dbReference>
<dbReference type="GO" id="GO:0032259">
    <property type="term" value="P:methylation"/>
    <property type="evidence" value="ECO:0007669"/>
    <property type="project" value="UniProtKB-KW"/>
</dbReference>
<dbReference type="InterPro" id="IPR036390">
    <property type="entry name" value="WH_DNA-bd_sf"/>
</dbReference>
<keyword evidence="3" id="KW-0949">S-adenosyl-L-methionine</keyword>
<dbReference type="SUPFAM" id="SSF46785">
    <property type="entry name" value="Winged helix' DNA-binding domain"/>
    <property type="match status" value="1"/>
</dbReference>
<dbReference type="InterPro" id="IPR016461">
    <property type="entry name" value="COMT-like"/>
</dbReference>
<dbReference type="SUPFAM" id="SSF53335">
    <property type="entry name" value="S-adenosyl-L-methionine-dependent methyltransferases"/>
    <property type="match status" value="1"/>
</dbReference>
<keyword evidence="6" id="KW-1185">Reference proteome</keyword>
<dbReference type="InterPro" id="IPR036388">
    <property type="entry name" value="WH-like_DNA-bd_sf"/>
</dbReference>
<dbReference type="PROSITE" id="PS51683">
    <property type="entry name" value="SAM_OMT_II"/>
    <property type="match status" value="1"/>
</dbReference>
<gene>
    <name evidence="5" type="primary">gsfB_0</name>
    <name evidence="5" type="ORF">LSUE1_G006186</name>
</gene>
<dbReference type="AlphaFoldDB" id="A0A8T9C5R0"/>
<evidence type="ECO:0000256" key="2">
    <source>
        <dbReference type="ARBA" id="ARBA00022679"/>
    </source>
</evidence>
<keyword evidence="2" id="KW-0808">Transferase</keyword>
<dbReference type="OrthoDB" id="1606438at2759"/>
<keyword evidence="1" id="KW-0489">Methyltransferase</keyword>
<evidence type="ECO:0000259" key="4">
    <source>
        <dbReference type="Pfam" id="PF00891"/>
    </source>
</evidence>
<organism evidence="5 6">
    <name type="scientific">Lachnellula suecica</name>
    <dbReference type="NCBI Taxonomy" id="602035"/>
    <lineage>
        <taxon>Eukaryota</taxon>
        <taxon>Fungi</taxon>
        <taxon>Dikarya</taxon>
        <taxon>Ascomycota</taxon>
        <taxon>Pezizomycotina</taxon>
        <taxon>Leotiomycetes</taxon>
        <taxon>Helotiales</taxon>
        <taxon>Lachnaceae</taxon>
        <taxon>Lachnellula</taxon>
    </lineage>
</organism>
<proteinExistence type="predicted"/>
<accession>A0A8T9C5R0</accession>
<dbReference type="GO" id="GO:0008171">
    <property type="term" value="F:O-methyltransferase activity"/>
    <property type="evidence" value="ECO:0007669"/>
    <property type="project" value="InterPro"/>
</dbReference>
<evidence type="ECO:0000313" key="5">
    <source>
        <dbReference type="EMBL" id="TVY81049.1"/>
    </source>
</evidence>
<sequence length="431" mass="48749">FKHLAMSRIRELARIIAYHTDNIDQYLISNNHPSPSFEIGVPEASSIPVALQKSRELVIEATTELKELLQGPKELLMTNSSSQLLSLRAIYHYRMAQTFPVGGEATFQQISESCGLNEPDVRRILRHAMAHRIFREVRKGVVVHTGASQLLAQNQQLQSWTGVCVEEMWPSAVQAVPAMIKWPNSQEPSHTGFAIANNTSDPFYMVFKKDQKRAARFGEGMSAFATGPGYEAQHVVDYKIWSSLGRGLVVDVGGSHGDFMIAVAAKYPFLKFVVQDLPSTVESRPEISRDLDIRVTFMPYDFFTEQPVKNADVYFFRWIYHNWSDGYCVRILRNLIPALKAGSRIVIQDACLPEPNTLPIMAERRIRSMDLSMLQIQNAREREEQDWKSLFKEADARFKFEGVQQPQGSKLAFIQASWESVSSDTTVVSGI</sequence>
<name>A0A8T9C5R0_9HELO</name>
<comment type="caution">
    <text evidence="5">The sequence shown here is derived from an EMBL/GenBank/DDBJ whole genome shotgun (WGS) entry which is preliminary data.</text>
</comment>
<evidence type="ECO:0000256" key="1">
    <source>
        <dbReference type="ARBA" id="ARBA00022603"/>
    </source>
</evidence>